<feature type="coiled-coil region" evidence="1">
    <location>
        <begin position="316"/>
        <end position="371"/>
    </location>
</feature>
<comment type="caution">
    <text evidence="2">The sequence shown here is derived from an EMBL/GenBank/DDBJ whole genome shotgun (WGS) entry which is preliminary data.</text>
</comment>
<dbReference type="InterPro" id="IPR027417">
    <property type="entry name" value="P-loop_NTPase"/>
</dbReference>
<evidence type="ECO:0000256" key="1">
    <source>
        <dbReference type="SAM" id="Coils"/>
    </source>
</evidence>
<keyword evidence="1" id="KW-0175">Coiled coil</keyword>
<evidence type="ECO:0000313" key="3">
    <source>
        <dbReference type="Proteomes" id="UP000445582"/>
    </source>
</evidence>
<protein>
    <submittedName>
        <fullName evidence="2">Uncharacterized protein</fullName>
    </submittedName>
</protein>
<sequence length="680" mass="76586">MTLRLRHLRLRAFTQDGPYGADLPFEDGLNVIWADNTKGKSTSMQALLYVLGMEKMLSPSREVPVPHALTTFLMRDDESELAITNSFVELEIENGAGTIVTVRRPIKEAGIDTRLVTVWFGPMLTEPSKTAASRQFFVRDPGAFKREDGFLHFLEAFIGWDMPVVRKYEGPEGKLPLETVFPLFWVEQKRGWSTIPAAIPTYMRVRDVQKRAVEFILDLDVHKLELQRQRLKERIEDNARNWTSVIDEMMRIARRAGGTLTGLPPRPTADTDSLERWTISLVQNDETVVIETLLAALRARVAVLAEAKVPQVGETADALTAELEELGKEIDARNQKRIEVHKARQLKEADIASLERRIAQLGEDLQKNQDVQRLQRYAGTAGNLTPDQCPTCEQSLVDALISQEVLEAVMPIEDNIEYVRSQLKMFEDILQREQAEQRRLEDLGAVATTEINQLYTRVRTIRSDLLGPSSAPSAAVVEERVRIEARIRDLEALIASLADTANRLHTLSAEFAELLNAGRLIPSDKMTEDDKHKLDALTGSMRELAEAFGFTTFAPKDLTIDEDSYRPQKEGYEIGFETSASDAIRLKWAYQLGLLELARKYATNHPGLLLLDEPRQQSSSKVSFGQLLEHAAKHRGAQQQVIVSTSEDIDTLSPILARLECKRIIFNGYVLQPVQPQTNA</sequence>
<dbReference type="Proteomes" id="UP000445582">
    <property type="component" value="Unassembled WGS sequence"/>
</dbReference>
<gene>
    <name evidence="2" type="ORF">GRI48_00120</name>
</gene>
<dbReference type="EMBL" id="WTYN01000001">
    <property type="protein sequence ID" value="MXO61411.1"/>
    <property type="molecule type" value="Genomic_DNA"/>
</dbReference>
<evidence type="ECO:0000313" key="2">
    <source>
        <dbReference type="EMBL" id="MXO61411.1"/>
    </source>
</evidence>
<accession>A0A844YAZ4</accession>
<dbReference type="Gene3D" id="3.40.50.300">
    <property type="entry name" value="P-loop containing nucleotide triphosphate hydrolases"/>
    <property type="match status" value="1"/>
</dbReference>
<keyword evidence="3" id="KW-1185">Reference proteome</keyword>
<dbReference type="OrthoDB" id="9764467at2"/>
<organism evidence="2 3">
    <name type="scientific">Qipengyuania oceanensis</name>
    <dbReference type="NCBI Taxonomy" id="1463597"/>
    <lineage>
        <taxon>Bacteria</taxon>
        <taxon>Pseudomonadati</taxon>
        <taxon>Pseudomonadota</taxon>
        <taxon>Alphaproteobacteria</taxon>
        <taxon>Sphingomonadales</taxon>
        <taxon>Erythrobacteraceae</taxon>
        <taxon>Qipengyuania</taxon>
    </lineage>
</organism>
<dbReference type="SUPFAM" id="SSF52540">
    <property type="entry name" value="P-loop containing nucleoside triphosphate hydrolases"/>
    <property type="match status" value="1"/>
</dbReference>
<proteinExistence type="predicted"/>
<reference evidence="2 3" key="1">
    <citation type="submission" date="2019-12" db="EMBL/GenBank/DDBJ databases">
        <title>Genomic-based taxomic classification of the family Erythrobacteraceae.</title>
        <authorList>
            <person name="Xu L."/>
        </authorList>
    </citation>
    <scope>NUCLEOTIDE SEQUENCE [LARGE SCALE GENOMIC DNA]</scope>
    <source>
        <strain evidence="2 3">MCCC 1A09965</strain>
    </source>
</reference>
<name>A0A844YAZ4_9SPHN</name>
<dbReference type="AlphaFoldDB" id="A0A844YAZ4"/>